<feature type="compositionally biased region" description="Basic and acidic residues" evidence="1">
    <location>
        <begin position="19"/>
        <end position="30"/>
    </location>
</feature>
<feature type="compositionally biased region" description="Low complexity" evidence="1">
    <location>
        <begin position="49"/>
        <end position="67"/>
    </location>
</feature>
<sequence>MDAKGTAGVGKEGGSGGTNEDRPGHVDDLTVARAGDAGQDLDSDDVTDASDTSTTSTTTGTTTTTPDPIYQLYNGSLPKGESDHAVSFVRILFPVVSLSSIF</sequence>
<gene>
    <name evidence="2" type="ORF">BaRGS_00037736</name>
</gene>
<protein>
    <submittedName>
        <fullName evidence="2">Uncharacterized protein</fullName>
    </submittedName>
</protein>
<name>A0ABD0J7S3_9CAEN</name>
<feature type="region of interest" description="Disordered" evidence="1">
    <location>
        <begin position="1"/>
        <end position="69"/>
    </location>
</feature>
<keyword evidence="3" id="KW-1185">Reference proteome</keyword>
<dbReference type="EMBL" id="JACVVK020000578">
    <property type="protein sequence ID" value="KAK7465078.1"/>
    <property type="molecule type" value="Genomic_DNA"/>
</dbReference>
<dbReference type="Proteomes" id="UP001519460">
    <property type="component" value="Unassembled WGS sequence"/>
</dbReference>
<feature type="compositionally biased region" description="Gly residues" evidence="1">
    <location>
        <begin position="7"/>
        <end position="17"/>
    </location>
</feature>
<evidence type="ECO:0000313" key="3">
    <source>
        <dbReference type="Proteomes" id="UP001519460"/>
    </source>
</evidence>
<reference evidence="2 3" key="1">
    <citation type="journal article" date="2023" name="Sci. Data">
        <title>Genome assembly of the Korean intertidal mud-creeper Batillaria attramentaria.</title>
        <authorList>
            <person name="Patra A.K."/>
            <person name="Ho P.T."/>
            <person name="Jun S."/>
            <person name="Lee S.J."/>
            <person name="Kim Y."/>
            <person name="Won Y.J."/>
        </authorList>
    </citation>
    <scope>NUCLEOTIDE SEQUENCE [LARGE SCALE GENOMIC DNA]</scope>
    <source>
        <strain evidence="2">Wonlab-2016</strain>
    </source>
</reference>
<proteinExistence type="predicted"/>
<dbReference type="AlphaFoldDB" id="A0ABD0J7S3"/>
<evidence type="ECO:0000256" key="1">
    <source>
        <dbReference type="SAM" id="MobiDB-lite"/>
    </source>
</evidence>
<accession>A0ABD0J7S3</accession>
<comment type="caution">
    <text evidence="2">The sequence shown here is derived from an EMBL/GenBank/DDBJ whole genome shotgun (WGS) entry which is preliminary data.</text>
</comment>
<evidence type="ECO:0000313" key="2">
    <source>
        <dbReference type="EMBL" id="KAK7465078.1"/>
    </source>
</evidence>
<organism evidence="2 3">
    <name type="scientific">Batillaria attramentaria</name>
    <dbReference type="NCBI Taxonomy" id="370345"/>
    <lineage>
        <taxon>Eukaryota</taxon>
        <taxon>Metazoa</taxon>
        <taxon>Spiralia</taxon>
        <taxon>Lophotrochozoa</taxon>
        <taxon>Mollusca</taxon>
        <taxon>Gastropoda</taxon>
        <taxon>Caenogastropoda</taxon>
        <taxon>Sorbeoconcha</taxon>
        <taxon>Cerithioidea</taxon>
        <taxon>Batillariidae</taxon>
        <taxon>Batillaria</taxon>
    </lineage>
</organism>
<feature type="compositionally biased region" description="Acidic residues" evidence="1">
    <location>
        <begin position="39"/>
        <end position="48"/>
    </location>
</feature>